<comment type="caution">
    <text evidence="4">The sequence shown here is derived from an EMBL/GenBank/DDBJ whole genome shotgun (WGS) entry which is preliminary data.</text>
</comment>
<feature type="compositionally biased region" description="Polar residues" evidence="1">
    <location>
        <begin position="242"/>
        <end position="251"/>
    </location>
</feature>
<dbReference type="InterPro" id="IPR035992">
    <property type="entry name" value="Ricin_B-like_lectins"/>
</dbReference>
<dbReference type="PANTHER" id="PTHR36129:SF2">
    <property type="entry name" value="RICIN B LECTIN DOMAIN-CONTAINING PROTEIN"/>
    <property type="match status" value="1"/>
</dbReference>
<dbReference type="SUPFAM" id="SSF50370">
    <property type="entry name" value="Ricin B-like lectins"/>
    <property type="match status" value="1"/>
</dbReference>
<gene>
    <name evidence="4" type="ORF">P4O66_012301</name>
</gene>
<dbReference type="Gene3D" id="2.80.10.50">
    <property type="match status" value="1"/>
</dbReference>
<keyword evidence="2" id="KW-0812">Transmembrane</keyword>
<sequence length="295" mass="33117">MRNEYVGKCVQVHESQAHSGLTLEECETGSGLQEWHWNSETRSLRNPQTGKCLTAVNVQQPESVELQVCRPEEEGQAWVCSKKGHLILDSKDLHLSARQDSSKIFLSMERVKSSKWKTLNKKTVCEEKTDSVPPKTQSEPENTGPRIITNIRLWHSPVNHGLATKPPEPAHVSQLNINMESAEPALNLLNMEYGTAWKLTMLVLTCLVLLLGVVILIFNIYQNSIKLFLKSRTKKTVIVLKSSSEQTSQPGSPERAPLTKHALRPPVSPSIQRGEILVEWKDGTVTPLFDTYFTS</sequence>
<keyword evidence="5" id="KW-1185">Reference proteome</keyword>
<reference evidence="4" key="1">
    <citation type="submission" date="2023-03" db="EMBL/GenBank/DDBJ databases">
        <title>Electrophorus voltai genome.</title>
        <authorList>
            <person name="Bian C."/>
        </authorList>
    </citation>
    <scope>NUCLEOTIDE SEQUENCE</scope>
    <source>
        <strain evidence="4">CB-2022</strain>
        <tissue evidence="4">Muscle</tissue>
    </source>
</reference>
<dbReference type="InterPro" id="IPR000772">
    <property type="entry name" value="Ricin_B_lectin"/>
</dbReference>
<organism evidence="4 5">
    <name type="scientific">Electrophorus voltai</name>
    <dbReference type="NCBI Taxonomy" id="2609070"/>
    <lineage>
        <taxon>Eukaryota</taxon>
        <taxon>Metazoa</taxon>
        <taxon>Chordata</taxon>
        <taxon>Craniata</taxon>
        <taxon>Vertebrata</taxon>
        <taxon>Euteleostomi</taxon>
        <taxon>Actinopterygii</taxon>
        <taxon>Neopterygii</taxon>
        <taxon>Teleostei</taxon>
        <taxon>Ostariophysi</taxon>
        <taxon>Gymnotiformes</taxon>
        <taxon>Gymnotoidei</taxon>
        <taxon>Gymnotidae</taxon>
        <taxon>Electrophorus</taxon>
    </lineage>
</organism>
<dbReference type="AlphaFoldDB" id="A0AAD9DSF8"/>
<dbReference type="SMART" id="SM00458">
    <property type="entry name" value="RICIN"/>
    <property type="match status" value="1"/>
</dbReference>
<accession>A0AAD9DSF8</accession>
<feature type="transmembrane region" description="Helical" evidence="2">
    <location>
        <begin position="199"/>
        <end position="221"/>
    </location>
</feature>
<dbReference type="PROSITE" id="PS50231">
    <property type="entry name" value="RICIN_B_LECTIN"/>
    <property type="match status" value="1"/>
</dbReference>
<evidence type="ECO:0000256" key="1">
    <source>
        <dbReference type="SAM" id="MobiDB-lite"/>
    </source>
</evidence>
<keyword evidence="2" id="KW-1133">Transmembrane helix</keyword>
<dbReference type="Pfam" id="PF00652">
    <property type="entry name" value="Ricin_B_lectin"/>
    <property type="match status" value="1"/>
</dbReference>
<dbReference type="EMBL" id="JAROKS010000019">
    <property type="protein sequence ID" value="KAK1792346.1"/>
    <property type="molecule type" value="Genomic_DNA"/>
</dbReference>
<keyword evidence="2" id="KW-0472">Membrane</keyword>
<proteinExistence type="predicted"/>
<name>A0AAD9DSF8_9TELE</name>
<dbReference type="Proteomes" id="UP001239994">
    <property type="component" value="Unassembled WGS sequence"/>
</dbReference>
<evidence type="ECO:0000313" key="5">
    <source>
        <dbReference type="Proteomes" id="UP001239994"/>
    </source>
</evidence>
<dbReference type="InterPro" id="IPR052678">
    <property type="entry name" value="OST-beta_subunit"/>
</dbReference>
<feature type="region of interest" description="Disordered" evidence="1">
    <location>
        <begin position="242"/>
        <end position="266"/>
    </location>
</feature>
<evidence type="ECO:0000256" key="2">
    <source>
        <dbReference type="SAM" id="Phobius"/>
    </source>
</evidence>
<dbReference type="PANTHER" id="PTHR36129">
    <property type="entry name" value="ORGANIC SOLUTE TRANSPORTER SUBUNIT BETA-RELATED"/>
    <property type="match status" value="1"/>
</dbReference>
<evidence type="ECO:0000313" key="4">
    <source>
        <dbReference type="EMBL" id="KAK1792346.1"/>
    </source>
</evidence>
<protein>
    <recommendedName>
        <fullName evidence="3">Ricin B lectin domain-containing protein</fullName>
    </recommendedName>
</protein>
<feature type="domain" description="Ricin B lectin" evidence="3">
    <location>
        <begin position="2"/>
        <end position="119"/>
    </location>
</feature>
<evidence type="ECO:0000259" key="3">
    <source>
        <dbReference type="SMART" id="SM00458"/>
    </source>
</evidence>